<comment type="caution">
    <text evidence="2">The sequence shown here is derived from an EMBL/GenBank/DDBJ whole genome shotgun (WGS) entry which is preliminary data.</text>
</comment>
<evidence type="ECO:0000313" key="2">
    <source>
        <dbReference type="EMBL" id="MEB3071698.1"/>
    </source>
</evidence>
<evidence type="ECO:0000259" key="1">
    <source>
        <dbReference type="Pfam" id="PF01636"/>
    </source>
</evidence>
<proteinExistence type="predicted"/>
<dbReference type="Gene3D" id="3.30.200.20">
    <property type="entry name" value="Phosphorylase Kinase, domain 1"/>
    <property type="match status" value="1"/>
</dbReference>
<dbReference type="InterPro" id="IPR011009">
    <property type="entry name" value="Kinase-like_dom_sf"/>
</dbReference>
<dbReference type="CDD" id="cd05154">
    <property type="entry name" value="ACAD10_11_N-like"/>
    <property type="match status" value="1"/>
</dbReference>
<accession>A0ABU5Z6X5</accession>
<dbReference type="SUPFAM" id="SSF56112">
    <property type="entry name" value="Protein kinase-like (PK-like)"/>
    <property type="match status" value="1"/>
</dbReference>
<evidence type="ECO:0000313" key="3">
    <source>
        <dbReference type="Proteomes" id="UP001299283"/>
    </source>
</evidence>
<organism evidence="2 3">
    <name type="scientific">[Mycobacterium] vasticus</name>
    <dbReference type="NCBI Taxonomy" id="2875777"/>
    <lineage>
        <taxon>Bacteria</taxon>
        <taxon>Bacillati</taxon>
        <taxon>Actinomycetota</taxon>
        <taxon>Actinomycetes</taxon>
        <taxon>Mycobacteriales</taxon>
        <taxon>Mycobacteriaceae</taxon>
        <taxon>Mycolicibacter</taxon>
    </lineage>
</organism>
<reference evidence="2 3" key="1">
    <citation type="submission" date="2023-12" db="EMBL/GenBank/DDBJ databases">
        <title>Description of new species of Mycobacterium terrae complex isolated from sewage at the Sao Paulo Zoological Park Foundation in Brazil.</title>
        <authorList>
            <person name="Romagnoli C.L."/>
            <person name="Conceicao E.C."/>
            <person name="Machado E."/>
            <person name="Barreto L.B.P.F."/>
            <person name="Sharma A."/>
            <person name="Silva N.M."/>
            <person name="Marques L.E."/>
            <person name="Juliana M.A."/>
            <person name="Lourenco M.C.S."/>
            <person name="Digiampietri L.A."/>
            <person name="Suffys P.N."/>
            <person name="Viana-Niero C."/>
        </authorList>
    </citation>
    <scope>NUCLEOTIDE SEQUENCE [LARGE SCALE GENOMIC DNA]</scope>
    <source>
        <strain evidence="2 3">MYC017</strain>
    </source>
</reference>
<dbReference type="InterPro" id="IPR002575">
    <property type="entry name" value="Aminoglycoside_PTrfase"/>
</dbReference>
<feature type="domain" description="Aminoglycoside phosphotransferase" evidence="1">
    <location>
        <begin position="9"/>
        <end position="261"/>
    </location>
</feature>
<dbReference type="InterPro" id="IPR041726">
    <property type="entry name" value="ACAD10_11_N"/>
</dbReference>
<dbReference type="Proteomes" id="UP001299283">
    <property type="component" value="Unassembled WGS sequence"/>
</dbReference>
<dbReference type="EMBL" id="JAYJJQ010000033">
    <property type="protein sequence ID" value="MEB3071698.1"/>
    <property type="molecule type" value="Genomic_DNA"/>
</dbReference>
<dbReference type="Pfam" id="PF01636">
    <property type="entry name" value="APH"/>
    <property type="match status" value="1"/>
</dbReference>
<name>A0ABU5Z6X5_9MYCO</name>
<sequence length="312" mass="34696">MTDVKRSWPGMSRETWFVTSTGTRGGRPIEQRHVFRMDPPGGGFGLTSLGFEADVYKMLSGTNIPMQPMLWHEPAGNDWLKGREFFVRGWVDGEVTPTHLDDPDPQFDCLRAQVVKEHVERLADIHSLDWKALGFDSFANYVPDGVEDAAAVELDWHLEHILSNGVEPYPAVVEALLTLREQLPPPSARVVIRKENNGIGEEIWQGSKIVAMSDWESASLGAPELDLAIAAGTTFHFWDVQKALAYYQEITGLPINPEALEFYGRVWSMRAVVGLQGGLRPFHEGVDQRLQVASLGLWATGTQSLLARATGF</sequence>
<dbReference type="RefSeq" id="WP_329779714.1">
    <property type="nucleotide sequence ID" value="NZ_JAYJJQ010000033.1"/>
</dbReference>
<protein>
    <submittedName>
        <fullName evidence="2">Phosphotransferase family protein</fullName>
    </submittedName>
</protein>
<dbReference type="Gene3D" id="3.90.1200.10">
    <property type="match status" value="1"/>
</dbReference>
<keyword evidence="3" id="KW-1185">Reference proteome</keyword>
<gene>
    <name evidence="2" type="ORF">K5L39_21210</name>
</gene>